<evidence type="ECO:0000313" key="11">
    <source>
        <dbReference type="EMBL" id="CAH0991537.1"/>
    </source>
</evidence>
<dbReference type="Proteomes" id="UP000838100">
    <property type="component" value="Unassembled WGS sequence"/>
</dbReference>
<keyword evidence="4 6" id="KW-0274">FAD</keyword>
<evidence type="ECO:0000259" key="7">
    <source>
        <dbReference type="Pfam" id="PF00441"/>
    </source>
</evidence>
<dbReference type="Gene3D" id="1.10.540.10">
    <property type="entry name" value="Acyl-CoA dehydrogenase/oxidase, N-terminal domain"/>
    <property type="match status" value="1"/>
</dbReference>
<keyword evidence="12" id="KW-1185">Reference proteome</keyword>
<dbReference type="Pfam" id="PF00441">
    <property type="entry name" value="Acyl-CoA_dh_1"/>
    <property type="match status" value="1"/>
</dbReference>
<evidence type="ECO:0000313" key="12">
    <source>
        <dbReference type="Proteomes" id="UP000838100"/>
    </source>
</evidence>
<feature type="domain" description="Acyl-CoA dehydrogenase/oxidase N-terminal" evidence="9">
    <location>
        <begin position="40"/>
        <end position="157"/>
    </location>
</feature>
<dbReference type="EMBL" id="CAKLPX010000001">
    <property type="protein sequence ID" value="CAH0991537.1"/>
    <property type="molecule type" value="Genomic_DNA"/>
</dbReference>
<evidence type="ECO:0000256" key="4">
    <source>
        <dbReference type="ARBA" id="ARBA00022827"/>
    </source>
</evidence>
<keyword evidence="3 6" id="KW-0285">Flavoprotein</keyword>
<comment type="caution">
    <text evidence="11">The sequence shown here is derived from an EMBL/GenBank/DDBJ whole genome shotgun (WGS) entry which is preliminary data.</text>
</comment>
<dbReference type="InterPro" id="IPR037069">
    <property type="entry name" value="AcylCoA_DH/ox_N_sf"/>
</dbReference>
<dbReference type="Pfam" id="PF12806">
    <property type="entry name" value="Acyl-CoA_dh_C"/>
    <property type="match status" value="1"/>
</dbReference>
<dbReference type="InterPro" id="IPR009075">
    <property type="entry name" value="AcylCo_DH/oxidase_C"/>
</dbReference>
<dbReference type="SUPFAM" id="SSF47203">
    <property type="entry name" value="Acyl-CoA dehydrogenase C-terminal domain-like"/>
    <property type="match status" value="1"/>
</dbReference>
<dbReference type="Gene3D" id="2.40.110.10">
    <property type="entry name" value="Butyryl-CoA Dehydrogenase, subunit A, domain 2"/>
    <property type="match status" value="1"/>
</dbReference>
<dbReference type="Pfam" id="PF02771">
    <property type="entry name" value="Acyl-CoA_dh_N"/>
    <property type="match status" value="1"/>
</dbReference>
<dbReference type="PANTHER" id="PTHR42803:SF1">
    <property type="entry name" value="BROAD-SPECIFICITY LINEAR ACYL-COA DEHYDROGENASE FADE5"/>
    <property type="match status" value="1"/>
</dbReference>
<evidence type="ECO:0000256" key="5">
    <source>
        <dbReference type="ARBA" id="ARBA00023002"/>
    </source>
</evidence>
<proteinExistence type="inferred from homology"/>
<evidence type="ECO:0000259" key="8">
    <source>
        <dbReference type="Pfam" id="PF02770"/>
    </source>
</evidence>
<dbReference type="InterPro" id="IPR036250">
    <property type="entry name" value="AcylCo_DH-like_C"/>
</dbReference>
<dbReference type="PANTHER" id="PTHR42803">
    <property type="entry name" value="ACYL-COA DEHYDROGENASE"/>
    <property type="match status" value="1"/>
</dbReference>
<evidence type="ECO:0000256" key="2">
    <source>
        <dbReference type="ARBA" id="ARBA00009347"/>
    </source>
</evidence>
<protein>
    <submittedName>
        <fullName evidence="11">3-methylmercaptopropionyl-CoA dehydrogenase</fullName>
        <ecNumber evidence="11">1.3.8.-</ecNumber>
    </submittedName>
</protein>
<dbReference type="SUPFAM" id="SSF56645">
    <property type="entry name" value="Acyl-CoA dehydrogenase NM domain-like"/>
    <property type="match status" value="1"/>
</dbReference>
<gene>
    <name evidence="11" type="primary">dmdC_4</name>
    <name evidence="11" type="ORF">SIN8267_01645</name>
</gene>
<dbReference type="RefSeq" id="WP_237444183.1">
    <property type="nucleotide sequence ID" value="NZ_CAKLPX010000001.1"/>
</dbReference>
<feature type="domain" description="Acyl-CoA dehydrogenase/oxidase C-terminal" evidence="7">
    <location>
        <begin position="283"/>
        <end position="444"/>
    </location>
</feature>
<dbReference type="InterPro" id="IPR009100">
    <property type="entry name" value="AcylCoA_DH/oxidase_NM_dom_sf"/>
</dbReference>
<feature type="domain" description="Acyl-CoA oxidase/dehydrogenase middle" evidence="8">
    <location>
        <begin position="162"/>
        <end position="268"/>
    </location>
</feature>
<organism evidence="11 12">
    <name type="scientific">Sinobacterium norvegicum</name>
    <dbReference type="NCBI Taxonomy" id="1641715"/>
    <lineage>
        <taxon>Bacteria</taxon>
        <taxon>Pseudomonadati</taxon>
        <taxon>Pseudomonadota</taxon>
        <taxon>Gammaproteobacteria</taxon>
        <taxon>Cellvibrionales</taxon>
        <taxon>Spongiibacteraceae</taxon>
        <taxon>Sinobacterium</taxon>
    </lineage>
</organism>
<dbReference type="InterPro" id="IPR013786">
    <property type="entry name" value="AcylCoA_DH/ox_N"/>
</dbReference>
<evidence type="ECO:0000259" key="9">
    <source>
        <dbReference type="Pfam" id="PF02771"/>
    </source>
</evidence>
<feature type="domain" description="Acetyl-CoA dehydrogenase-like C-terminal" evidence="10">
    <location>
        <begin position="462"/>
        <end position="582"/>
    </location>
</feature>
<evidence type="ECO:0000259" key="10">
    <source>
        <dbReference type="Pfam" id="PF12806"/>
    </source>
</evidence>
<dbReference type="Pfam" id="PF02770">
    <property type="entry name" value="Acyl-CoA_dh_M"/>
    <property type="match status" value="1"/>
</dbReference>
<dbReference type="InterPro" id="IPR006091">
    <property type="entry name" value="Acyl-CoA_Oxase/DH_mid-dom"/>
</dbReference>
<name>A0ABM9AF04_9GAMM</name>
<sequence length="586" mass="63019">MSDYQPPLRDIRFNLEELVDLDGVCQATANADCDAEIVNAILEEAGRLCAEEIAPLNQSSDQAGSTFADRAVTQAPGLDKAYQHYIDGGWGSLSEDVEYGGQGLPKLLSTTLQEMVQSANLSFSLCPMLSQGSIEAISLHASEELKQAYLPKMISGEWTGTMNLTEPQAGSDLAAIRSKAEPDGDGYRIFGQKIFITWGDHQMTENIVHLVLARLPDAPPGVKGISLFVVPKFLVNEDGSLGERNDVYPASIEHKMGIHASPTCVMAFGDDIGAKGYLVGEANNGLVYMFSMMNNARLGVGMQGVAVSERSYQHAVSFAKERVQGMTVSGPGGIVKHPDVRRMLMTMRAATEAGRSMLYTSMAAVDLAHSATDADVKAKASRRVALLTPVSKGWATEMSLEVTSLGVQVHGGMGFIEETGAAQYQRDARILPIYEGTTGIQAADLIGRKFLRDNGRGMNELLADIDADIAAAKSVEGIEDVVAVVEQAVTRYKSLLTTIQSNGEDAVWVGSVATSFMMLSGYVWGGWLMLKSAAASAPKQQDEPFYRNKVVTARVFCQQLLPRAEALLQSIECGAGAIMDIPEDEL</sequence>
<evidence type="ECO:0000256" key="6">
    <source>
        <dbReference type="RuleBase" id="RU362125"/>
    </source>
</evidence>
<reference evidence="11" key="1">
    <citation type="submission" date="2021-12" db="EMBL/GenBank/DDBJ databases">
        <authorList>
            <person name="Rodrigo-Torres L."/>
            <person name="Arahal R. D."/>
            <person name="Lucena T."/>
        </authorList>
    </citation>
    <scope>NUCLEOTIDE SEQUENCE</scope>
    <source>
        <strain evidence="11">CECT 8267</strain>
    </source>
</reference>
<dbReference type="InterPro" id="IPR046373">
    <property type="entry name" value="Acyl-CoA_Oxase/DH_mid-dom_sf"/>
</dbReference>
<comment type="similarity">
    <text evidence="2 6">Belongs to the acyl-CoA dehydrogenase family.</text>
</comment>
<accession>A0ABM9AF04</accession>
<dbReference type="EC" id="1.3.8.-" evidence="11"/>
<keyword evidence="5 6" id="KW-0560">Oxidoreductase</keyword>
<comment type="cofactor">
    <cofactor evidence="1 6">
        <name>FAD</name>
        <dbReference type="ChEBI" id="CHEBI:57692"/>
    </cofactor>
</comment>
<evidence type="ECO:0000256" key="3">
    <source>
        <dbReference type="ARBA" id="ARBA00022630"/>
    </source>
</evidence>
<dbReference type="InterPro" id="IPR025878">
    <property type="entry name" value="Acyl-CoA_dh-like_C_dom"/>
</dbReference>
<dbReference type="InterPro" id="IPR052166">
    <property type="entry name" value="Diverse_Acyl-CoA_DH"/>
</dbReference>
<dbReference type="GO" id="GO:0016491">
    <property type="term" value="F:oxidoreductase activity"/>
    <property type="evidence" value="ECO:0007669"/>
    <property type="project" value="UniProtKB-KW"/>
</dbReference>
<evidence type="ECO:0000256" key="1">
    <source>
        <dbReference type="ARBA" id="ARBA00001974"/>
    </source>
</evidence>
<dbReference type="Gene3D" id="1.20.140.10">
    <property type="entry name" value="Butyryl-CoA Dehydrogenase, subunit A, domain 3"/>
    <property type="match status" value="1"/>
</dbReference>